<evidence type="ECO:0000313" key="3">
    <source>
        <dbReference type="EMBL" id="APZ95277.1"/>
    </source>
</evidence>
<dbReference type="InterPro" id="IPR000182">
    <property type="entry name" value="GNAT_dom"/>
</dbReference>
<dbReference type="EMBL" id="CP017641">
    <property type="protein sequence ID" value="APZ95277.1"/>
    <property type="molecule type" value="Genomic_DNA"/>
</dbReference>
<dbReference type="PROSITE" id="PS51186">
    <property type="entry name" value="GNAT"/>
    <property type="match status" value="1"/>
</dbReference>
<evidence type="ECO:0000259" key="2">
    <source>
        <dbReference type="PROSITE" id="PS51186"/>
    </source>
</evidence>
<dbReference type="GO" id="GO:0016747">
    <property type="term" value="F:acyltransferase activity, transferring groups other than amino-acyl groups"/>
    <property type="evidence" value="ECO:0007669"/>
    <property type="project" value="InterPro"/>
</dbReference>
<dbReference type="Proteomes" id="UP000187735">
    <property type="component" value="Chromosome"/>
</dbReference>
<reference evidence="3 4" key="1">
    <citation type="journal article" date="2016" name="Front. Microbiol.">
        <title>Fuerstia marisgermanicae gen. nov., sp. nov., an Unusual Member of the Phylum Planctomycetes from the German Wadden Sea.</title>
        <authorList>
            <person name="Kohn T."/>
            <person name="Heuer A."/>
            <person name="Jogler M."/>
            <person name="Vollmers J."/>
            <person name="Boedeker C."/>
            <person name="Bunk B."/>
            <person name="Rast P."/>
            <person name="Borchert D."/>
            <person name="Glockner I."/>
            <person name="Freese H.M."/>
            <person name="Klenk H.P."/>
            <person name="Overmann J."/>
            <person name="Kaster A.K."/>
            <person name="Rohde M."/>
            <person name="Wiegand S."/>
            <person name="Jogler C."/>
        </authorList>
    </citation>
    <scope>NUCLEOTIDE SEQUENCE [LARGE SCALE GENOMIC DNA]</scope>
    <source>
        <strain evidence="3 4">NH11</strain>
    </source>
</reference>
<dbReference type="STRING" id="1891926.Fuma_04933"/>
<dbReference type="SUPFAM" id="SSF55729">
    <property type="entry name" value="Acyl-CoA N-acyltransferases (Nat)"/>
    <property type="match status" value="2"/>
</dbReference>
<dbReference type="AlphaFoldDB" id="A0A1P8WML8"/>
<name>A0A1P8WML8_9PLAN</name>
<sequence length="480" mass="54227">MRTEPNCPRARRSRRFEKHGNRGRKPRGGRSRWSFSDRQNGRGRAIEGLSTRLGTKSGFAAFNIARFFEVTRQIRGLRSMGTSLAEQGLPGTAIRFHKILAAPFAMPVIQPYNEQPAIAVPSQDVAGAALCVRPYKATSEQLQTFVEDTWTEAYRGRMAFPVWTAEYFDWIRSASNASNRCLGVYDQQKLVAVLLGLQSKFQTPNSGFSGGHWSWLSVAKSHRGRGLAKRLDATRVDLEKAARSDLIVSYRFVGSRYSLAERESHLFPLKKFHQRLGFWARPLDGDRLHQWTINRAEGLLSRLVMPVLPAVNWTGSNSGSNGIRLFHHGDLADCARAAATQFRDCVLKVRWDKSSLRQQLMGSPISQTVVAEHQGRVQGFINFHILPFQARTRELVAVVDLICVNQLPARQQRALIRNALGLMRDQGAILALKIRCGDVSAPLMLATNFTPRWPDSSLVLQWTRSVQRIPKRRPIHVLWR</sequence>
<organism evidence="3 4">
    <name type="scientific">Fuerstiella marisgermanici</name>
    <dbReference type="NCBI Taxonomy" id="1891926"/>
    <lineage>
        <taxon>Bacteria</taxon>
        <taxon>Pseudomonadati</taxon>
        <taxon>Planctomycetota</taxon>
        <taxon>Planctomycetia</taxon>
        <taxon>Planctomycetales</taxon>
        <taxon>Planctomycetaceae</taxon>
        <taxon>Fuerstiella</taxon>
    </lineage>
</organism>
<feature type="region of interest" description="Disordered" evidence="1">
    <location>
        <begin position="1"/>
        <end position="40"/>
    </location>
</feature>
<feature type="compositionally biased region" description="Basic residues" evidence="1">
    <location>
        <begin position="9"/>
        <end position="30"/>
    </location>
</feature>
<keyword evidence="4" id="KW-1185">Reference proteome</keyword>
<feature type="domain" description="N-acetyltransferase" evidence="2">
    <location>
        <begin position="130"/>
        <end position="306"/>
    </location>
</feature>
<dbReference type="InterPro" id="IPR016181">
    <property type="entry name" value="Acyl_CoA_acyltransferase"/>
</dbReference>
<proteinExistence type="predicted"/>
<dbReference type="KEGG" id="fmr:Fuma_04933"/>
<protein>
    <submittedName>
        <fullName evidence="3">Putative acetyltransferase involved in intracellular survival</fullName>
    </submittedName>
</protein>
<keyword evidence="3" id="KW-0808">Transferase</keyword>
<dbReference type="Gene3D" id="3.40.630.170">
    <property type="match status" value="1"/>
</dbReference>
<accession>A0A1P8WML8</accession>
<evidence type="ECO:0000313" key="4">
    <source>
        <dbReference type="Proteomes" id="UP000187735"/>
    </source>
</evidence>
<gene>
    <name evidence="3" type="ORF">Fuma_04933</name>
</gene>
<evidence type="ECO:0000256" key="1">
    <source>
        <dbReference type="SAM" id="MobiDB-lite"/>
    </source>
</evidence>